<sequence length="111" mass="13204">MLTKEENDFVDYWEKNRQQERSLSHQLKSGLYVGLIFCSAVLVMVFSGWYKRADMMVNSNGSYILVIILALVVISVVFAVFYKRQQWDRKEQQYNELMAKKRKSEKQLQQL</sequence>
<evidence type="ECO:0000313" key="2">
    <source>
        <dbReference type="EMBL" id="MCU7694241.1"/>
    </source>
</evidence>
<feature type="transmembrane region" description="Helical" evidence="1">
    <location>
        <begin position="62"/>
        <end position="82"/>
    </location>
</feature>
<organism evidence="2 3">
    <name type="scientific">Haoranjiania flava</name>
    <dbReference type="NCBI Taxonomy" id="1856322"/>
    <lineage>
        <taxon>Bacteria</taxon>
        <taxon>Pseudomonadati</taxon>
        <taxon>Bacteroidota</taxon>
        <taxon>Chitinophagia</taxon>
        <taxon>Chitinophagales</taxon>
        <taxon>Chitinophagaceae</taxon>
        <taxon>Haoranjiania</taxon>
    </lineage>
</organism>
<dbReference type="RefSeq" id="WP_263037727.1">
    <property type="nucleotide sequence ID" value="NZ_JAOTPL010000007.1"/>
</dbReference>
<dbReference type="AlphaFoldDB" id="A0AAE3LMT6"/>
<dbReference type="Proteomes" id="UP001209317">
    <property type="component" value="Unassembled WGS sequence"/>
</dbReference>
<evidence type="ECO:0000256" key="1">
    <source>
        <dbReference type="SAM" id="Phobius"/>
    </source>
</evidence>
<feature type="transmembrane region" description="Helical" evidence="1">
    <location>
        <begin position="31"/>
        <end position="50"/>
    </location>
</feature>
<evidence type="ECO:0000313" key="3">
    <source>
        <dbReference type="Proteomes" id="UP001209317"/>
    </source>
</evidence>
<protein>
    <submittedName>
        <fullName evidence="2">Uncharacterized protein</fullName>
    </submittedName>
</protein>
<keyword evidence="1" id="KW-0472">Membrane</keyword>
<proteinExistence type="predicted"/>
<name>A0AAE3LMT6_9BACT</name>
<gene>
    <name evidence="2" type="ORF">OD355_06915</name>
</gene>
<keyword evidence="1" id="KW-1133">Transmembrane helix</keyword>
<comment type="caution">
    <text evidence="2">The sequence shown here is derived from an EMBL/GenBank/DDBJ whole genome shotgun (WGS) entry which is preliminary data.</text>
</comment>
<reference evidence="2" key="1">
    <citation type="submission" date="2022-10" db="EMBL/GenBank/DDBJ databases">
        <authorList>
            <person name="Kim H.S."/>
            <person name="Kim J.-S."/>
            <person name="Suh M.K."/>
            <person name="Eom M.K."/>
            <person name="Lee J.-S."/>
        </authorList>
    </citation>
    <scope>NUCLEOTIDE SEQUENCE</scope>
    <source>
        <strain evidence="2">LIP-5</strain>
    </source>
</reference>
<dbReference type="EMBL" id="JAOTPL010000007">
    <property type="protein sequence ID" value="MCU7694241.1"/>
    <property type="molecule type" value="Genomic_DNA"/>
</dbReference>
<keyword evidence="3" id="KW-1185">Reference proteome</keyword>
<keyword evidence="1" id="KW-0812">Transmembrane</keyword>
<accession>A0AAE3LMT6</accession>